<name>A0ABZ3D632_9PROT</name>
<dbReference type="RefSeq" id="WP_342628677.1">
    <property type="nucleotide sequence ID" value="NZ_CP152276.1"/>
</dbReference>
<sequence>MNEISTSRDAPFILVPPRRTAIPMVVASPHSGRSYPPDFLARTRLDLPALRRSEDFHLDELLADAPDLGASLLCATFPRIYCDANRAATELDPGMFTEPLPPGCDSTSPRVRAGLGVIPRISAAGAPLYRTRLPFADAAERIRHFWMPYHAALAALIQAQVAAHGACLLVDCHSMPGIAGPDAPDFVLGDGWGTSCAPVVSAAAEAALRAQGFATSRNKPYAGGYVTRHYGQPARHRHALQVEISRPLYMDENRLVPHEGFTAIRAAMTDLLRTLAGVAQDLARSADTTS</sequence>
<evidence type="ECO:0000313" key="2">
    <source>
        <dbReference type="Proteomes" id="UP001449795"/>
    </source>
</evidence>
<accession>A0ABZ3D632</accession>
<dbReference type="Gene3D" id="3.40.630.40">
    <property type="entry name" value="Zn-dependent exopeptidases"/>
    <property type="match status" value="1"/>
</dbReference>
<dbReference type="EMBL" id="CP152276">
    <property type="protein sequence ID" value="XAE43125.1"/>
    <property type="molecule type" value="Genomic_DNA"/>
</dbReference>
<reference evidence="1 2" key="1">
    <citation type="submission" date="2024-04" db="EMBL/GenBank/DDBJ databases">
        <title>Complete genome sequence of Nguyenibacter vanlangesis HBCM-1154, a strain capable of nitrogen fixation, IAA production, and phosphorus solubilization isolated from sugarcane soil.</title>
        <authorList>
            <person name="MY HANH P."/>
        </authorList>
    </citation>
    <scope>NUCLEOTIDE SEQUENCE [LARGE SCALE GENOMIC DNA]</scope>
    <source>
        <strain evidence="1 2">HBCM 1154</strain>
    </source>
</reference>
<dbReference type="SUPFAM" id="SSF53187">
    <property type="entry name" value="Zn-dependent exopeptidases"/>
    <property type="match status" value="1"/>
</dbReference>
<evidence type="ECO:0000313" key="1">
    <source>
        <dbReference type="EMBL" id="XAE43125.1"/>
    </source>
</evidence>
<gene>
    <name evidence="1" type="ORF">AAC691_01190</name>
</gene>
<dbReference type="InterPro" id="IPR007709">
    <property type="entry name" value="N-FG_amidohydro"/>
</dbReference>
<proteinExistence type="predicted"/>
<dbReference type="Proteomes" id="UP001449795">
    <property type="component" value="Chromosome"/>
</dbReference>
<organism evidence="1 2">
    <name type="scientific">Nguyenibacter vanlangensis</name>
    <dbReference type="NCBI Taxonomy" id="1216886"/>
    <lineage>
        <taxon>Bacteria</taxon>
        <taxon>Pseudomonadati</taxon>
        <taxon>Pseudomonadota</taxon>
        <taxon>Alphaproteobacteria</taxon>
        <taxon>Acetobacterales</taxon>
        <taxon>Acetobacteraceae</taxon>
        <taxon>Nguyenibacter</taxon>
    </lineage>
</organism>
<protein>
    <submittedName>
        <fullName evidence="1">N-formylglutamate amidohydrolase</fullName>
    </submittedName>
</protein>
<keyword evidence="2" id="KW-1185">Reference proteome</keyword>
<dbReference type="Pfam" id="PF05013">
    <property type="entry name" value="FGase"/>
    <property type="match status" value="1"/>
</dbReference>